<evidence type="ECO:0000313" key="1">
    <source>
        <dbReference type="EMBL" id="WML89845.1"/>
    </source>
</evidence>
<protein>
    <submittedName>
        <fullName evidence="1">Uncharacterized protein</fullName>
    </submittedName>
</protein>
<keyword evidence="2" id="KW-1185">Reference proteome</keyword>
<reference evidence="1 2" key="1">
    <citation type="submission" date="2023-08" db="EMBL/GenBank/DDBJ databases">
        <title>New molecular markers tilS and rpoB for phylogenetic and monitoring studies of the genus Thiothrix biodiversity.</title>
        <authorList>
            <person name="Ravin N.V."/>
            <person name="Smolyakov D."/>
            <person name="Markov N.D."/>
            <person name="Beletsky A.V."/>
            <person name="Mardanov A.V."/>
            <person name="Rudenko T.S."/>
            <person name="Grabovich M.Y."/>
        </authorList>
    </citation>
    <scope>NUCLEOTIDE SEQUENCE [LARGE SCALE GENOMIC DNA]</scope>
    <source>
        <strain evidence="1 2">MK1</strain>
    </source>
</reference>
<sequence>MKNYVVIGEKWKRAIVFTDEHYADLYITKNCIAVCCTKYSAADFEAQFGQHAKKVLEYGLNDYNAQILITINA</sequence>
<dbReference type="Proteomes" id="UP001236657">
    <property type="component" value="Chromosome"/>
</dbReference>
<dbReference type="RefSeq" id="WP_038141912.1">
    <property type="nucleotide sequence ID" value="NZ_CP133218.1"/>
</dbReference>
<proteinExistence type="predicted"/>
<accession>A0ABY9MMG2</accession>
<organism evidence="1 2">
    <name type="scientific">Thiothrix lacustris</name>
    <dbReference type="NCBI Taxonomy" id="525917"/>
    <lineage>
        <taxon>Bacteria</taxon>
        <taxon>Pseudomonadati</taxon>
        <taxon>Pseudomonadota</taxon>
        <taxon>Gammaproteobacteria</taxon>
        <taxon>Thiotrichales</taxon>
        <taxon>Thiotrichaceae</taxon>
        <taxon>Thiothrix</taxon>
    </lineage>
</organism>
<name>A0ABY9MMG2_9GAMM</name>
<evidence type="ECO:0000313" key="2">
    <source>
        <dbReference type="Proteomes" id="UP001236657"/>
    </source>
</evidence>
<gene>
    <name evidence="1" type="ORF">RCF98_12790</name>
</gene>
<dbReference type="EMBL" id="CP133218">
    <property type="protein sequence ID" value="WML89845.1"/>
    <property type="molecule type" value="Genomic_DNA"/>
</dbReference>